<comment type="similarity">
    <text evidence="2 7">Belongs to the LTA synthase family.</text>
</comment>
<dbReference type="AlphaFoldDB" id="A0A0T6BRS1"/>
<evidence type="ECO:0000256" key="3">
    <source>
        <dbReference type="ARBA" id="ARBA00022475"/>
    </source>
</evidence>
<feature type="transmembrane region" description="Helical" evidence="11">
    <location>
        <begin position="42"/>
        <end position="62"/>
    </location>
</feature>
<dbReference type="EMBL" id="JARRTL010000011">
    <property type="protein sequence ID" value="MEC0485893.1"/>
    <property type="molecule type" value="Genomic_DNA"/>
</dbReference>
<reference evidence="13 15" key="1">
    <citation type="journal article" date="2015" name="Int. J. Syst. Evol. Microbiol.">
        <title>Bacillus glycinifermentans sp. nov., isolated from fermented soybean paste.</title>
        <authorList>
            <person name="Kim S.J."/>
            <person name="Dunlap C.A."/>
            <person name="Kwon S.W."/>
            <person name="Rooney A.P."/>
        </authorList>
    </citation>
    <scope>NUCLEOTIDE SEQUENCE [LARGE SCALE GENOMIC DNA]</scope>
    <source>
        <strain evidence="13 15">GO-13</strain>
    </source>
</reference>
<feature type="binding site" evidence="10">
    <location>
        <position position="467"/>
    </location>
    <ligand>
        <name>Mn(2+)</name>
        <dbReference type="ChEBI" id="CHEBI:29035"/>
    </ligand>
</feature>
<evidence type="ECO:0000256" key="7">
    <source>
        <dbReference type="PIRNR" id="PIRNR005091"/>
    </source>
</evidence>
<feature type="domain" description="Sulfatase N-terminal" evidence="12">
    <location>
        <begin position="243"/>
        <end position="535"/>
    </location>
</feature>
<dbReference type="RefSeq" id="WP_057957533.1">
    <property type="nucleotide sequence ID" value="NZ_CP023481.1"/>
</dbReference>
<keyword evidence="6 7" id="KW-0472">Membrane</keyword>
<dbReference type="InterPro" id="IPR017850">
    <property type="entry name" value="Alkaline_phosphatase_core_sf"/>
</dbReference>
<dbReference type="PIRSF" id="PIRSF005091">
    <property type="entry name" value="Mmb_sulf_HI1246"/>
    <property type="match status" value="1"/>
</dbReference>
<dbReference type="STRING" id="1664069.BGLY_3915"/>
<dbReference type="GO" id="GO:0005886">
    <property type="term" value="C:plasma membrane"/>
    <property type="evidence" value="ECO:0007669"/>
    <property type="project" value="UniProtKB-SubCell"/>
</dbReference>
<evidence type="ECO:0000256" key="8">
    <source>
        <dbReference type="PIRSR" id="PIRSR005091-1"/>
    </source>
</evidence>
<evidence type="ECO:0000256" key="6">
    <source>
        <dbReference type="ARBA" id="ARBA00023136"/>
    </source>
</evidence>
<keyword evidence="4 11" id="KW-0812">Transmembrane</keyword>
<reference evidence="13" key="2">
    <citation type="submission" date="2015-10" db="EMBL/GenBank/DDBJ databases">
        <authorList>
            <person name="Gilbert D.G."/>
        </authorList>
    </citation>
    <scope>NUCLEOTIDE SEQUENCE</scope>
    <source>
        <strain evidence="13">GO-13</strain>
    </source>
</reference>
<feature type="binding site" evidence="9">
    <location>
        <position position="408"/>
    </location>
    <ligand>
        <name>substrate</name>
    </ligand>
</feature>
<keyword evidence="5 11" id="KW-1133">Transmembrane helix</keyword>
<evidence type="ECO:0000256" key="2">
    <source>
        <dbReference type="ARBA" id="ARBA00009983"/>
    </source>
</evidence>
<reference evidence="14 16" key="3">
    <citation type="submission" date="2023-03" db="EMBL/GenBank/DDBJ databases">
        <title>Agriculturally important microbes genome sequencing.</title>
        <authorList>
            <person name="Dunlap C."/>
        </authorList>
    </citation>
    <scope>NUCLEOTIDE SEQUENCE [LARGE SCALE GENOMIC DNA]</scope>
    <source>
        <strain evidence="14 16">CBP-3203</strain>
    </source>
</reference>
<evidence type="ECO:0000313" key="16">
    <source>
        <dbReference type="Proteomes" id="UP001341297"/>
    </source>
</evidence>
<evidence type="ECO:0000313" key="13">
    <source>
        <dbReference type="EMBL" id="KRT94360.1"/>
    </source>
</evidence>
<keyword evidence="16" id="KW-1185">Reference proteome</keyword>
<dbReference type="PANTHER" id="PTHR47371">
    <property type="entry name" value="LIPOTEICHOIC ACID SYNTHASE"/>
    <property type="match status" value="1"/>
</dbReference>
<feature type="binding site" evidence="10">
    <location>
        <position position="468"/>
    </location>
    <ligand>
        <name>Mn(2+)</name>
        <dbReference type="ChEBI" id="CHEBI:29035"/>
    </ligand>
</feature>
<evidence type="ECO:0000313" key="14">
    <source>
        <dbReference type="EMBL" id="MEC0485893.1"/>
    </source>
</evidence>
<dbReference type="Gene3D" id="3.30.1120.170">
    <property type="match status" value="1"/>
</dbReference>
<dbReference type="Proteomes" id="UP000036168">
    <property type="component" value="Unassembled WGS sequence"/>
</dbReference>
<gene>
    <name evidence="13" type="ORF">AB447_203485</name>
    <name evidence="14" type="ORF">P8828_13795</name>
</gene>
<dbReference type="EC" id="2.7.8.-" evidence="14"/>
<evidence type="ECO:0000256" key="10">
    <source>
        <dbReference type="PIRSR" id="PIRSR005091-3"/>
    </source>
</evidence>
<dbReference type="PANTHER" id="PTHR47371:SF1">
    <property type="entry name" value="LIPOTEICHOIC ACID SYNTHASE-LIKE YQGS"/>
    <property type="match status" value="1"/>
</dbReference>
<dbReference type="OrthoDB" id="5901192at2"/>
<comment type="subcellular location">
    <subcellularLocation>
        <location evidence="1">Cell membrane</location>
        <topology evidence="1">Multi-pass membrane protein</topology>
    </subcellularLocation>
</comment>
<organism evidence="13 15">
    <name type="scientific">Bacillus glycinifermentans</name>
    <dbReference type="NCBI Taxonomy" id="1664069"/>
    <lineage>
        <taxon>Bacteria</taxon>
        <taxon>Bacillati</taxon>
        <taxon>Bacillota</taxon>
        <taxon>Bacilli</taxon>
        <taxon>Bacillales</taxon>
        <taxon>Bacillaceae</taxon>
        <taxon>Bacillus</taxon>
    </lineage>
</organism>
<evidence type="ECO:0000256" key="1">
    <source>
        <dbReference type="ARBA" id="ARBA00004651"/>
    </source>
</evidence>
<evidence type="ECO:0000256" key="11">
    <source>
        <dbReference type="SAM" id="Phobius"/>
    </source>
</evidence>
<evidence type="ECO:0000256" key="5">
    <source>
        <dbReference type="ARBA" id="ARBA00022989"/>
    </source>
</evidence>
<feature type="transmembrane region" description="Helical" evidence="11">
    <location>
        <begin position="12"/>
        <end position="30"/>
    </location>
</feature>
<accession>A0A0T6BRS1</accession>
<dbReference type="InterPro" id="IPR050448">
    <property type="entry name" value="OpgB/LTA_synthase_biosynth"/>
</dbReference>
<name>A0A0T6BRS1_9BACI</name>
<dbReference type="Proteomes" id="UP001341297">
    <property type="component" value="Unassembled WGS sequence"/>
</dbReference>
<dbReference type="GO" id="GO:0016740">
    <property type="term" value="F:transferase activity"/>
    <property type="evidence" value="ECO:0007669"/>
    <property type="project" value="UniProtKB-KW"/>
</dbReference>
<feature type="transmembrane region" description="Helical" evidence="11">
    <location>
        <begin position="117"/>
        <end position="135"/>
    </location>
</feature>
<evidence type="ECO:0000313" key="15">
    <source>
        <dbReference type="Proteomes" id="UP000036168"/>
    </source>
</evidence>
<dbReference type="InterPro" id="IPR000917">
    <property type="entry name" value="Sulfatase_N"/>
</dbReference>
<dbReference type="InterPro" id="IPR012160">
    <property type="entry name" value="LtaS-like"/>
</dbReference>
<dbReference type="Gene3D" id="3.40.720.10">
    <property type="entry name" value="Alkaline Phosphatase, subunit A"/>
    <property type="match status" value="1"/>
</dbReference>
<feature type="binding site" evidence="10">
    <location>
        <position position="293"/>
    </location>
    <ligand>
        <name>Mn(2+)</name>
        <dbReference type="ChEBI" id="CHEBI:29035"/>
    </ligand>
</feature>
<evidence type="ECO:0000256" key="9">
    <source>
        <dbReference type="PIRSR" id="PIRSR005091-2"/>
    </source>
</evidence>
<dbReference type="CDD" id="cd16015">
    <property type="entry name" value="LTA_synthase"/>
    <property type="match status" value="1"/>
</dbReference>
<dbReference type="GO" id="GO:0046872">
    <property type="term" value="F:metal ion binding"/>
    <property type="evidence" value="ECO:0007669"/>
    <property type="project" value="UniProtKB-KW"/>
</dbReference>
<feature type="active site" evidence="8">
    <location>
        <position position="293"/>
    </location>
</feature>
<dbReference type="Pfam" id="PF00884">
    <property type="entry name" value="Sulfatase"/>
    <property type="match status" value="1"/>
</dbReference>
<feature type="binding site" evidence="10">
    <location>
        <position position="251"/>
    </location>
    <ligand>
        <name>Mn(2+)</name>
        <dbReference type="ChEBI" id="CHEBI:29035"/>
    </ligand>
</feature>
<feature type="transmembrane region" description="Helical" evidence="11">
    <location>
        <begin position="69"/>
        <end position="92"/>
    </location>
</feature>
<sequence>MKEHFFKKQWFLCLSIFFMWMKTYFIYKLGFHLRIDHPFQELILLINPLSFLIPVFGISLFCREKTKRLFLLSANVILTGILIANCIFYGFYIDFITIPVLFQAKNLGGLGSSFQELFNPLFIVLFFDLALLAWLSKTRRKTEAKIPRKAIKIYYGAAAGIVLLNLTLSEIEQPKFLSHSFDREVLVKNIGLFQFHLFDGITQTFNLTQKAVADENSLATIENYTNADYSKPNKDMFGIAKGRNVIFVTLESTQSFVINEKVNGKEITPFLNQFIHKSYYFDHFYQQTEQGKTSDSEFVVANSLYPSLSGSVFFTKSENQYNSMYKTLAQHDYISTVFHANNKRFWNRDVMYEALGIDRFYDVDHFSVTADNSTGWGLKDKEFLAQSADIMKELPEPFYSSLLTLTNHFPFQIDDKDKLIDEYDSNSEILNRYVTTVRYQDEALKAFIAKLKKNGLYEHSVIVLMGDHYGISEAHNEALAQFLGKKEITPYDTVQLQRVPLIIHIPGITDKNPRTVSETGGQIDVKPTLLHLLGIDTKGMIQFGNDLFSKERMPFAVLRNGSFITDDYLYTKNACYDQKTGELLEDAENKCAPLMEKAAEELSFSDKIINGDLLRFYKQ</sequence>
<keyword evidence="9" id="KW-0479">Metal-binding</keyword>
<dbReference type="SUPFAM" id="SSF53649">
    <property type="entry name" value="Alkaline phosphatase-like"/>
    <property type="match status" value="1"/>
</dbReference>
<evidence type="ECO:0000256" key="4">
    <source>
        <dbReference type="ARBA" id="ARBA00022692"/>
    </source>
</evidence>
<proteinExistence type="inferred from homology"/>
<keyword evidence="3 7" id="KW-1003">Cell membrane</keyword>
<keyword evidence="9" id="KW-0464">Manganese</keyword>
<feature type="transmembrane region" description="Helical" evidence="11">
    <location>
        <begin position="151"/>
        <end position="168"/>
    </location>
</feature>
<comment type="caution">
    <text evidence="13">The sequence shown here is derived from an EMBL/GenBank/DDBJ whole genome shotgun (WGS) entry which is preliminary data.</text>
</comment>
<dbReference type="EMBL" id="LECW02000012">
    <property type="protein sequence ID" value="KRT94360.1"/>
    <property type="molecule type" value="Genomic_DNA"/>
</dbReference>
<keyword evidence="14" id="KW-0808">Transferase</keyword>
<protein>
    <submittedName>
        <fullName evidence="14">LTA synthase family protein</fullName>
        <ecNumber evidence="14">2.7.8.-</ecNumber>
    </submittedName>
</protein>
<evidence type="ECO:0000259" key="12">
    <source>
        <dbReference type="Pfam" id="PF00884"/>
    </source>
</evidence>